<feature type="transmembrane region" description="Helical" evidence="15">
    <location>
        <begin position="116"/>
        <end position="142"/>
    </location>
</feature>
<dbReference type="InterPro" id="IPR018303">
    <property type="entry name" value="ATPase_P-typ_P_site"/>
</dbReference>
<dbReference type="NCBIfam" id="TIGR01511">
    <property type="entry name" value="ATPase-IB1_Cu"/>
    <property type="match status" value="1"/>
</dbReference>
<dbReference type="SUPFAM" id="SSF56784">
    <property type="entry name" value="HAD-like"/>
    <property type="match status" value="1"/>
</dbReference>
<organism evidence="17 18">
    <name type="scientific">Metarhizobium album</name>
    <dbReference type="NCBI Taxonomy" id="2182425"/>
    <lineage>
        <taxon>Bacteria</taxon>
        <taxon>Pseudomonadati</taxon>
        <taxon>Pseudomonadota</taxon>
        <taxon>Alphaproteobacteria</taxon>
        <taxon>Hyphomicrobiales</taxon>
        <taxon>Rhizobiaceae</taxon>
        <taxon>Metarhizobium</taxon>
    </lineage>
</organism>
<evidence type="ECO:0000259" key="16">
    <source>
        <dbReference type="PROSITE" id="PS50846"/>
    </source>
</evidence>
<feature type="domain" description="HMA" evidence="16">
    <location>
        <begin position="35"/>
        <end position="101"/>
    </location>
</feature>
<dbReference type="InterPro" id="IPR001757">
    <property type="entry name" value="P_typ_ATPase"/>
</dbReference>
<dbReference type="InterPro" id="IPR023298">
    <property type="entry name" value="ATPase_P-typ_TM_dom_sf"/>
</dbReference>
<dbReference type="RefSeq" id="WP_109459848.1">
    <property type="nucleotide sequence ID" value="NZ_QFBC01000009.1"/>
</dbReference>
<dbReference type="NCBIfam" id="TIGR01525">
    <property type="entry name" value="ATPase-IB_hvy"/>
    <property type="match status" value="1"/>
</dbReference>
<name>A0A2U2DMT8_9HYPH</name>
<keyword evidence="13" id="KW-0406">Ion transport</keyword>
<dbReference type="InterPro" id="IPR023214">
    <property type="entry name" value="HAD_sf"/>
</dbReference>
<dbReference type="Pfam" id="PF00403">
    <property type="entry name" value="HMA"/>
    <property type="match status" value="1"/>
</dbReference>
<dbReference type="OrthoDB" id="391538at2"/>
<dbReference type="InterPro" id="IPR036412">
    <property type="entry name" value="HAD-like_sf"/>
</dbReference>
<protein>
    <submittedName>
        <fullName evidence="17">Cadmium-translocating P-type ATPase</fullName>
    </submittedName>
</protein>
<dbReference type="NCBIfam" id="TIGR01512">
    <property type="entry name" value="ATPase-IB2_Cd"/>
    <property type="match status" value="1"/>
</dbReference>
<evidence type="ECO:0000256" key="11">
    <source>
        <dbReference type="ARBA" id="ARBA00022967"/>
    </source>
</evidence>
<dbReference type="GO" id="GO:0016887">
    <property type="term" value="F:ATP hydrolysis activity"/>
    <property type="evidence" value="ECO:0007669"/>
    <property type="project" value="InterPro"/>
</dbReference>
<evidence type="ECO:0000313" key="18">
    <source>
        <dbReference type="Proteomes" id="UP000245252"/>
    </source>
</evidence>
<dbReference type="InterPro" id="IPR006121">
    <property type="entry name" value="HMA_dom"/>
</dbReference>
<evidence type="ECO:0000256" key="13">
    <source>
        <dbReference type="ARBA" id="ARBA00023065"/>
    </source>
</evidence>
<evidence type="ECO:0000256" key="1">
    <source>
        <dbReference type="ARBA" id="ARBA00004651"/>
    </source>
</evidence>
<evidence type="ECO:0000256" key="5">
    <source>
        <dbReference type="ARBA" id="ARBA00022553"/>
    </source>
</evidence>
<dbReference type="PROSITE" id="PS50846">
    <property type="entry name" value="HMA_2"/>
    <property type="match status" value="1"/>
</dbReference>
<dbReference type="PANTHER" id="PTHR43520">
    <property type="entry name" value="ATP7, ISOFORM B"/>
    <property type="match status" value="1"/>
</dbReference>
<keyword evidence="4 15" id="KW-1003">Cell membrane</keyword>
<keyword evidence="6 15" id="KW-0812">Transmembrane</keyword>
<dbReference type="Pfam" id="PF00702">
    <property type="entry name" value="Hydrolase"/>
    <property type="match status" value="1"/>
</dbReference>
<keyword evidence="10" id="KW-0460">Magnesium</keyword>
<comment type="subcellular location">
    <subcellularLocation>
        <location evidence="1">Cell membrane</location>
        <topology evidence="1">Multi-pass membrane protein</topology>
    </subcellularLocation>
</comment>
<dbReference type="PROSITE" id="PS00154">
    <property type="entry name" value="ATPASE_E1_E2"/>
    <property type="match status" value="1"/>
</dbReference>
<evidence type="ECO:0000256" key="15">
    <source>
        <dbReference type="RuleBase" id="RU362081"/>
    </source>
</evidence>
<dbReference type="GO" id="GO:0005507">
    <property type="term" value="F:copper ion binding"/>
    <property type="evidence" value="ECO:0007669"/>
    <property type="project" value="TreeGrafter"/>
</dbReference>
<evidence type="ECO:0000256" key="8">
    <source>
        <dbReference type="ARBA" id="ARBA00022741"/>
    </source>
</evidence>
<comment type="caution">
    <text evidence="17">The sequence shown here is derived from an EMBL/GenBank/DDBJ whole genome shotgun (WGS) entry which is preliminary data.</text>
</comment>
<dbReference type="InterPro" id="IPR059000">
    <property type="entry name" value="ATPase_P-type_domA"/>
</dbReference>
<feature type="transmembrane region" description="Helical" evidence="15">
    <location>
        <begin position="390"/>
        <end position="412"/>
    </location>
</feature>
<evidence type="ECO:0000313" key="17">
    <source>
        <dbReference type="EMBL" id="PWE54628.1"/>
    </source>
</evidence>
<reference evidence="17 18" key="1">
    <citation type="submission" date="2018-05" db="EMBL/GenBank/DDBJ databases">
        <title>The draft genome of strain NS-104.</title>
        <authorList>
            <person name="Hang P."/>
            <person name="Jiang J."/>
        </authorList>
    </citation>
    <scope>NUCLEOTIDE SEQUENCE [LARGE SCALE GENOMIC DNA]</scope>
    <source>
        <strain evidence="17 18">NS-104</strain>
    </source>
</reference>
<dbReference type="InterPro" id="IPR017969">
    <property type="entry name" value="Heavy-metal-associated_CS"/>
</dbReference>
<dbReference type="SUPFAM" id="SSF81665">
    <property type="entry name" value="Calcium ATPase, transmembrane domain M"/>
    <property type="match status" value="1"/>
</dbReference>
<dbReference type="CDD" id="cd00371">
    <property type="entry name" value="HMA"/>
    <property type="match status" value="1"/>
</dbReference>
<dbReference type="NCBIfam" id="TIGR01494">
    <property type="entry name" value="ATPase_P-type"/>
    <property type="match status" value="1"/>
</dbReference>
<keyword evidence="5" id="KW-0597">Phosphoprotein</keyword>
<dbReference type="InterPro" id="IPR036163">
    <property type="entry name" value="HMA_dom_sf"/>
</dbReference>
<feature type="transmembrane region" description="Helical" evidence="15">
    <location>
        <begin position="210"/>
        <end position="228"/>
    </location>
</feature>
<feature type="transmembrane region" description="Helical" evidence="15">
    <location>
        <begin position="712"/>
        <end position="734"/>
    </location>
</feature>
<dbReference type="GO" id="GO:0005524">
    <property type="term" value="F:ATP binding"/>
    <property type="evidence" value="ECO:0007669"/>
    <property type="project" value="UniProtKB-UniRule"/>
</dbReference>
<keyword evidence="11" id="KW-1278">Translocase</keyword>
<feature type="transmembrane region" description="Helical" evidence="15">
    <location>
        <begin position="148"/>
        <end position="170"/>
    </location>
</feature>
<evidence type="ECO:0000256" key="12">
    <source>
        <dbReference type="ARBA" id="ARBA00022989"/>
    </source>
</evidence>
<evidence type="ECO:0000256" key="4">
    <source>
        <dbReference type="ARBA" id="ARBA00022475"/>
    </source>
</evidence>
<evidence type="ECO:0000256" key="7">
    <source>
        <dbReference type="ARBA" id="ARBA00022723"/>
    </source>
</evidence>
<keyword evidence="14 15" id="KW-0472">Membrane</keyword>
<dbReference type="Pfam" id="PF00122">
    <property type="entry name" value="E1-E2_ATPase"/>
    <property type="match status" value="1"/>
</dbReference>
<dbReference type="SUPFAM" id="SSF81653">
    <property type="entry name" value="Calcium ATPase, transduction domain A"/>
    <property type="match status" value="1"/>
</dbReference>
<keyword evidence="18" id="KW-1185">Reference proteome</keyword>
<accession>A0A2U2DMT8</accession>
<dbReference type="EMBL" id="QFBC01000009">
    <property type="protein sequence ID" value="PWE54628.1"/>
    <property type="molecule type" value="Genomic_DNA"/>
</dbReference>
<sequence>MSCCAPVDLSSVPTATGPAAEELALSSRDLGNGLRQTILAVPDMRCGACLSTLENVLRDLPEVEMARANLTTKRVTVNWRAATGEAPNLAGIIASAGYTAHLPGEDLDREDRMMSFLLRALAVAGFCSMNIMGLSVSVWAGADPDTRAAFHLLSAVLALPAVLYSGSIYYTSAWKALSHGKVNMDVPVSIGVLLSFGLSLYDTLAGAPHAYFEASTSLLFVLLVGRTLEHLMRRRARSASAALVGLMPSGAMVVAPDGSTDYLPLTMIAPGMRLRVAAGDRIPVDAIVRSGSSSLDRSFITGESRSQPADEGGKVHAGDLNLANPLTIEATATPDTSTVAELARLLEGVENGRDTYRSVADRAAQLYAPVVHSLSACALLFWWFQTGDFHLALTISISVLIITCPCALGLAVPMVQVVAARRLFEQGIVVKEGSALERLARIDTVVFDKTGTLTTSEPKLLNGEAISSQDMALAAAMASHSRHPLAKAIAAFANPSNSKAFPFTEVREHAGSGIEARLGDDRYALGRRGWATPATADGEADDARTVLGRNGKIVAAFVFGERLRAGAARTVRRLKGRGLGVHMLTGDTSVSAKAVAIRAGIDVVAAGVQPQDKVAYVRSLQSAGKTVLMVGDGINDAAALAAAHASIAPASGSDIGRSSADVIMMRDSLEAVVQSLSVSKSAARLIRQNFALAVAYNVVSIPIALTGHATPLIAAIAMSASSLTVVVNALRLGVGEDRPSARERTGLAAMEPAE</sequence>
<dbReference type="Gene3D" id="2.70.150.10">
    <property type="entry name" value="Calcium-transporting ATPase, cytoplasmic transduction domain A"/>
    <property type="match status" value="1"/>
</dbReference>
<keyword evidence="9 15" id="KW-0067">ATP-binding</keyword>
<evidence type="ECO:0000256" key="9">
    <source>
        <dbReference type="ARBA" id="ARBA00022840"/>
    </source>
</evidence>
<dbReference type="GO" id="GO:0043682">
    <property type="term" value="F:P-type divalent copper transporter activity"/>
    <property type="evidence" value="ECO:0007669"/>
    <property type="project" value="TreeGrafter"/>
</dbReference>
<dbReference type="GO" id="GO:0055070">
    <property type="term" value="P:copper ion homeostasis"/>
    <property type="evidence" value="ECO:0007669"/>
    <property type="project" value="TreeGrafter"/>
</dbReference>
<evidence type="ECO:0000256" key="2">
    <source>
        <dbReference type="ARBA" id="ARBA00006024"/>
    </source>
</evidence>
<dbReference type="AlphaFoldDB" id="A0A2U2DMT8"/>
<evidence type="ECO:0000256" key="3">
    <source>
        <dbReference type="ARBA" id="ARBA00022448"/>
    </source>
</evidence>
<keyword evidence="7 15" id="KW-0479">Metal-binding</keyword>
<dbReference type="Gene3D" id="3.40.1110.10">
    <property type="entry name" value="Calcium-transporting ATPase, cytoplasmic domain N"/>
    <property type="match status" value="1"/>
</dbReference>
<evidence type="ECO:0000256" key="14">
    <source>
        <dbReference type="ARBA" id="ARBA00023136"/>
    </source>
</evidence>
<evidence type="ECO:0000256" key="10">
    <source>
        <dbReference type="ARBA" id="ARBA00022842"/>
    </source>
</evidence>
<dbReference type="Proteomes" id="UP000245252">
    <property type="component" value="Unassembled WGS sequence"/>
</dbReference>
<proteinExistence type="inferred from homology"/>
<gene>
    <name evidence="17" type="primary">cadA</name>
    <name evidence="17" type="ORF">DEM27_19100</name>
</gene>
<comment type="similarity">
    <text evidence="2 15">Belongs to the cation transport ATPase (P-type) (TC 3.A.3) family. Type IB subfamily.</text>
</comment>
<keyword evidence="3" id="KW-0813">Transport</keyword>
<feature type="transmembrane region" description="Helical" evidence="15">
    <location>
        <begin position="366"/>
        <end position="384"/>
    </location>
</feature>
<dbReference type="InterPro" id="IPR027256">
    <property type="entry name" value="P-typ_ATPase_IB"/>
</dbReference>
<dbReference type="Gene3D" id="3.40.50.1000">
    <property type="entry name" value="HAD superfamily/HAD-like"/>
    <property type="match status" value="1"/>
</dbReference>
<dbReference type="PANTHER" id="PTHR43520:SF5">
    <property type="entry name" value="CATION-TRANSPORTING P-TYPE ATPASE-RELATED"/>
    <property type="match status" value="1"/>
</dbReference>
<feature type="transmembrane region" description="Helical" evidence="15">
    <location>
        <begin position="689"/>
        <end position="706"/>
    </location>
</feature>
<dbReference type="SUPFAM" id="SSF55008">
    <property type="entry name" value="HMA, heavy metal-associated domain"/>
    <property type="match status" value="1"/>
</dbReference>
<dbReference type="InterPro" id="IPR023299">
    <property type="entry name" value="ATPase_P-typ_cyto_dom_N"/>
</dbReference>
<dbReference type="InterPro" id="IPR008250">
    <property type="entry name" value="ATPase_P-typ_transduc_dom_A_sf"/>
</dbReference>
<keyword evidence="8 15" id="KW-0547">Nucleotide-binding</keyword>
<dbReference type="GO" id="GO:0005886">
    <property type="term" value="C:plasma membrane"/>
    <property type="evidence" value="ECO:0007669"/>
    <property type="project" value="UniProtKB-SubCell"/>
</dbReference>
<dbReference type="PRINTS" id="PR00119">
    <property type="entry name" value="CATATPASE"/>
</dbReference>
<keyword evidence="12 15" id="KW-1133">Transmembrane helix</keyword>
<dbReference type="Gene3D" id="3.30.70.100">
    <property type="match status" value="1"/>
</dbReference>
<evidence type="ECO:0000256" key="6">
    <source>
        <dbReference type="ARBA" id="ARBA00022692"/>
    </source>
</evidence>
<dbReference type="PROSITE" id="PS01047">
    <property type="entry name" value="HMA_1"/>
    <property type="match status" value="1"/>
</dbReference>